<evidence type="ECO:0000313" key="1">
    <source>
        <dbReference type="EMBL" id="AII03817.1"/>
    </source>
</evidence>
<reference evidence="1 2" key="1">
    <citation type="submission" date="2014-07" db="EMBL/GenBank/DDBJ databases">
        <title>Genome Sequence of Rhodococcus opacus Strain R7, a Biodegrader of Mono- and Polycyclic Aromatic Hydrocarbons.</title>
        <authorList>
            <person name="Di Gennaro P."/>
            <person name="Zampolli J."/>
            <person name="Presti I."/>
            <person name="Cappelletti M."/>
            <person name="D'Ursi P."/>
            <person name="Orro A."/>
            <person name="Mezzelani A."/>
            <person name="Milanesi L."/>
        </authorList>
    </citation>
    <scope>NUCLEOTIDE SEQUENCE [LARGE SCALE GENOMIC DNA]</scope>
    <source>
        <strain evidence="1 2">R7</strain>
    </source>
</reference>
<dbReference type="AlphaFoldDB" id="A0A076EF80"/>
<name>A0A076EF80_RHOOP</name>
<dbReference type="EMBL" id="CP008947">
    <property type="protein sequence ID" value="AII03817.1"/>
    <property type="molecule type" value="Genomic_DNA"/>
</dbReference>
<dbReference type="Proteomes" id="UP000028488">
    <property type="component" value="Chromosome"/>
</dbReference>
<proteinExistence type="predicted"/>
<evidence type="ECO:0000313" key="2">
    <source>
        <dbReference type="Proteomes" id="UP000028488"/>
    </source>
</evidence>
<sequence length="72" mass="7937">MAGRLTALMRWSWDGGADGVQHSLTTDMWSCLVKWQVEAAPGTSVSGAASVSVDDRCQQWGRHVDIRDTWSD</sequence>
<protein>
    <submittedName>
        <fullName evidence="1">Uncharacterized protein</fullName>
    </submittedName>
</protein>
<organism evidence="1 2">
    <name type="scientific">Rhodococcus opacus</name>
    <name type="common">Nocardia opaca</name>
    <dbReference type="NCBI Taxonomy" id="37919"/>
    <lineage>
        <taxon>Bacteria</taxon>
        <taxon>Bacillati</taxon>
        <taxon>Actinomycetota</taxon>
        <taxon>Actinomycetes</taxon>
        <taxon>Mycobacteriales</taxon>
        <taxon>Nocardiaceae</taxon>
        <taxon>Rhodococcus</taxon>
    </lineage>
</organism>
<gene>
    <name evidence="1" type="ORF">EP51_04000</name>
</gene>
<accession>A0A076EF80</accession>